<proteinExistence type="predicted"/>
<dbReference type="AlphaFoldDB" id="A0A6H5GB01"/>
<evidence type="ECO:0000313" key="2">
    <source>
        <dbReference type="Proteomes" id="UP000479000"/>
    </source>
</evidence>
<protein>
    <submittedName>
        <fullName evidence="1">Uncharacterized protein</fullName>
    </submittedName>
</protein>
<dbReference type="Proteomes" id="UP000479000">
    <property type="component" value="Unassembled WGS sequence"/>
</dbReference>
<gene>
    <name evidence="1" type="ORF">NTEN_LOCUS5797</name>
</gene>
<dbReference type="EMBL" id="CADCXU010008918">
    <property type="protein sequence ID" value="CAA9999514.1"/>
    <property type="molecule type" value="Genomic_DNA"/>
</dbReference>
<feature type="non-terminal residue" evidence="1">
    <location>
        <position position="53"/>
    </location>
</feature>
<organism evidence="1 2">
    <name type="scientific">Nesidiocoris tenuis</name>
    <dbReference type="NCBI Taxonomy" id="355587"/>
    <lineage>
        <taxon>Eukaryota</taxon>
        <taxon>Metazoa</taxon>
        <taxon>Ecdysozoa</taxon>
        <taxon>Arthropoda</taxon>
        <taxon>Hexapoda</taxon>
        <taxon>Insecta</taxon>
        <taxon>Pterygota</taxon>
        <taxon>Neoptera</taxon>
        <taxon>Paraneoptera</taxon>
        <taxon>Hemiptera</taxon>
        <taxon>Heteroptera</taxon>
        <taxon>Panheteroptera</taxon>
        <taxon>Cimicomorpha</taxon>
        <taxon>Miridae</taxon>
        <taxon>Dicyphina</taxon>
        <taxon>Nesidiocoris</taxon>
    </lineage>
</organism>
<reference evidence="1 2" key="1">
    <citation type="submission" date="2020-02" db="EMBL/GenBank/DDBJ databases">
        <authorList>
            <person name="Ferguson B K."/>
        </authorList>
    </citation>
    <scope>NUCLEOTIDE SEQUENCE [LARGE SCALE GENOMIC DNA]</scope>
</reference>
<accession>A0A6H5GB01</accession>
<sequence>MVYFLLQVRVRRILEMYSSRWNLHSDSALQNAYSRHIFPDFRFLSERPSGHVR</sequence>
<evidence type="ECO:0000313" key="1">
    <source>
        <dbReference type="EMBL" id="CAA9999514.1"/>
    </source>
</evidence>
<name>A0A6H5GB01_9HEMI</name>
<keyword evidence="2" id="KW-1185">Reference proteome</keyword>